<name>A0ABU1JAW6_9MICC</name>
<evidence type="ECO:0000256" key="1">
    <source>
        <dbReference type="SAM" id="Phobius"/>
    </source>
</evidence>
<gene>
    <name evidence="2" type="ORF">JOE69_001249</name>
</gene>
<organism evidence="2 3">
    <name type="scientific">Arthrobacter russicus</name>
    <dbReference type="NCBI Taxonomy" id="172040"/>
    <lineage>
        <taxon>Bacteria</taxon>
        <taxon>Bacillati</taxon>
        <taxon>Actinomycetota</taxon>
        <taxon>Actinomycetes</taxon>
        <taxon>Micrococcales</taxon>
        <taxon>Micrococcaceae</taxon>
        <taxon>Arthrobacter</taxon>
    </lineage>
</organism>
<comment type="caution">
    <text evidence="2">The sequence shown here is derived from an EMBL/GenBank/DDBJ whole genome shotgun (WGS) entry which is preliminary data.</text>
</comment>
<evidence type="ECO:0000313" key="2">
    <source>
        <dbReference type="EMBL" id="MDR6269011.1"/>
    </source>
</evidence>
<evidence type="ECO:0000313" key="3">
    <source>
        <dbReference type="Proteomes" id="UP001185069"/>
    </source>
</evidence>
<dbReference type="InterPro" id="IPR023833">
    <property type="entry name" value="Signal_pept_SipW-depend-type"/>
</dbReference>
<dbReference type="NCBIfam" id="TIGR04088">
    <property type="entry name" value="cognate_SipW"/>
    <property type="match status" value="1"/>
</dbReference>
<feature type="transmembrane region" description="Helical" evidence="1">
    <location>
        <begin position="21"/>
        <end position="40"/>
    </location>
</feature>
<dbReference type="EMBL" id="JAVDQF010000001">
    <property type="protein sequence ID" value="MDR6269011.1"/>
    <property type="molecule type" value="Genomic_DNA"/>
</dbReference>
<accession>A0ABU1JAW6</accession>
<reference evidence="2 3" key="1">
    <citation type="submission" date="2023-07" db="EMBL/GenBank/DDBJ databases">
        <title>Sequencing the genomes of 1000 actinobacteria strains.</title>
        <authorList>
            <person name="Klenk H.-P."/>
        </authorList>
    </citation>
    <scope>NUCLEOTIDE SEQUENCE [LARGE SCALE GENOMIC DNA]</scope>
    <source>
        <strain evidence="2 3">DSM 14555</strain>
    </source>
</reference>
<keyword evidence="1" id="KW-0812">Transmembrane</keyword>
<sequence length="199" mass="20078">MSKHVSPTTPWYRGLSARVRALLALGMVLGLGVVGTLAAWQDTSAVTSGTFVAGSVDLSLRQGSASSDGAVGTNTAYSFSDFNGTGIAPGGVGVFKPLLVRNNGTLNFGYQIAVTGTGTLVEDPAGLNIGIYVSPTCTATTTAGQIYSGKIGGAATAVRSLAAAGTEQLCVRGWLDAAAPSTLQNQTGVIVFNFSAVQN</sequence>
<protein>
    <submittedName>
        <fullName evidence="2">Ribosomally synthesized peptide with SipW-like signal peptide</fullName>
    </submittedName>
</protein>
<keyword evidence="1" id="KW-0472">Membrane</keyword>
<dbReference type="Proteomes" id="UP001185069">
    <property type="component" value="Unassembled WGS sequence"/>
</dbReference>
<keyword evidence="3" id="KW-1185">Reference proteome</keyword>
<keyword evidence="1" id="KW-1133">Transmembrane helix</keyword>
<proteinExistence type="predicted"/>
<dbReference type="RefSeq" id="WP_296363942.1">
    <property type="nucleotide sequence ID" value="NZ_BAAAHY010000001.1"/>
</dbReference>